<comment type="caution">
    <text evidence="1">The sequence shown here is derived from an EMBL/GenBank/DDBJ whole genome shotgun (WGS) entry which is preliminary data.</text>
</comment>
<evidence type="ECO:0000313" key="2">
    <source>
        <dbReference type="Proteomes" id="UP001410795"/>
    </source>
</evidence>
<organism evidence="1 2">
    <name type="scientific">Microbacterium marinilacus</name>
    <dbReference type="NCBI Taxonomy" id="415209"/>
    <lineage>
        <taxon>Bacteria</taxon>
        <taxon>Bacillati</taxon>
        <taxon>Actinomycetota</taxon>
        <taxon>Actinomycetes</taxon>
        <taxon>Micrococcales</taxon>
        <taxon>Microbacteriaceae</taxon>
        <taxon>Microbacterium</taxon>
    </lineage>
</organism>
<dbReference type="EMBL" id="BAAAYV010000004">
    <property type="protein sequence ID" value="GAA3649395.1"/>
    <property type="molecule type" value="Genomic_DNA"/>
</dbReference>
<sequence>MQTMTSATAPIPVTTPARRRRRWPWIVLAAVVVLLIAAVVVAEAVARAIVPDRVRETVTTELGLPEDHPMDVAVGGGLVLPQLIGGRLDDLRISSQDVPLPAGSGVSGLTVDADVHLTGVPLRDGVSGGPGTAEIRIEADDLESLLATAVLPSALADATIELAAPDVVLSSRISLLGASIPIELSLAPGAADGDLTLEPTGAAVGGADLSLDQLAAMAGIEVGPVPVCLADRLPAGLALTDVAVEDGALVARLDIAAEMLTDDALLDPGTCG</sequence>
<proteinExistence type="predicted"/>
<keyword evidence="2" id="KW-1185">Reference proteome</keyword>
<dbReference type="Proteomes" id="UP001410795">
    <property type="component" value="Unassembled WGS sequence"/>
</dbReference>
<reference evidence="2" key="1">
    <citation type="journal article" date="2019" name="Int. J. Syst. Evol. Microbiol.">
        <title>The Global Catalogue of Microorganisms (GCM) 10K type strain sequencing project: providing services to taxonomists for standard genome sequencing and annotation.</title>
        <authorList>
            <consortium name="The Broad Institute Genomics Platform"/>
            <consortium name="The Broad Institute Genome Sequencing Center for Infectious Disease"/>
            <person name="Wu L."/>
            <person name="Ma J."/>
        </authorList>
    </citation>
    <scope>NUCLEOTIDE SEQUENCE [LARGE SCALE GENOMIC DNA]</scope>
    <source>
        <strain evidence="2">JCM 16546</strain>
    </source>
</reference>
<name>A0ABP7B6B5_9MICO</name>
<dbReference type="Pfam" id="PF11209">
    <property type="entry name" value="LmeA"/>
    <property type="match status" value="1"/>
</dbReference>
<gene>
    <name evidence="1" type="ORF">GCM10022202_06320</name>
</gene>
<accession>A0ABP7B6B5</accession>
<dbReference type="RefSeq" id="WP_221859992.1">
    <property type="nucleotide sequence ID" value="NZ_JAIJZW010000011.1"/>
</dbReference>
<evidence type="ECO:0000313" key="1">
    <source>
        <dbReference type="EMBL" id="GAA3649395.1"/>
    </source>
</evidence>
<dbReference type="InterPro" id="IPR021373">
    <property type="entry name" value="DUF2993"/>
</dbReference>
<protein>
    <recommendedName>
        <fullName evidence="3">DUF2993 domain-containing protein</fullName>
    </recommendedName>
</protein>
<evidence type="ECO:0008006" key="3">
    <source>
        <dbReference type="Google" id="ProtNLM"/>
    </source>
</evidence>